<evidence type="ECO:0008006" key="2">
    <source>
        <dbReference type="Google" id="ProtNLM"/>
    </source>
</evidence>
<gene>
    <name evidence="1" type="ORF">METZ01_LOCUS344812</name>
</gene>
<sequence>MADRFPLVVDSTNSNIKELPSGDNLDLTGSGIKVGGALTLGGVTVTATGTELNLLASAGTLKQAGKETIYVPATAMYPNTTDGCAALAQVELDNGPELKCLDFDGGATEECAQFTVAFPKSWNEDTVTFQVFWCSSAAGTEGVSWGLQGRSFPNDAPLATAFGTAIVVDSTKTAANDLLVSPESTAVTIPAAAVDTLTIFQIFRDTDDSNDTDTSNDARLLGIKLFFTTDAANDA</sequence>
<proteinExistence type="predicted"/>
<dbReference type="EMBL" id="UINC01118678">
    <property type="protein sequence ID" value="SVC91958.1"/>
    <property type="molecule type" value="Genomic_DNA"/>
</dbReference>
<evidence type="ECO:0000313" key="1">
    <source>
        <dbReference type="EMBL" id="SVC91958.1"/>
    </source>
</evidence>
<name>A0A382R4H5_9ZZZZ</name>
<dbReference type="AlphaFoldDB" id="A0A382R4H5"/>
<organism evidence="1">
    <name type="scientific">marine metagenome</name>
    <dbReference type="NCBI Taxonomy" id="408172"/>
    <lineage>
        <taxon>unclassified sequences</taxon>
        <taxon>metagenomes</taxon>
        <taxon>ecological metagenomes</taxon>
    </lineage>
</organism>
<protein>
    <recommendedName>
        <fullName evidence="2">IPT/TIG domain-containing protein</fullName>
    </recommendedName>
</protein>
<accession>A0A382R4H5</accession>
<reference evidence="1" key="1">
    <citation type="submission" date="2018-05" db="EMBL/GenBank/DDBJ databases">
        <authorList>
            <person name="Lanie J.A."/>
            <person name="Ng W.-L."/>
            <person name="Kazmierczak K.M."/>
            <person name="Andrzejewski T.M."/>
            <person name="Davidsen T.M."/>
            <person name="Wayne K.J."/>
            <person name="Tettelin H."/>
            <person name="Glass J.I."/>
            <person name="Rusch D."/>
            <person name="Podicherti R."/>
            <person name="Tsui H.-C.T."/>
            <person name="Winkler M.E."/>
        </authorList>
    </citation>
    <scope>NUCLEOTIDE SEQUENCE</scope>
</reference>